<reference evidence="4" key="2">
    <citation type="submission" date="2024-04" db="EMBL/GenBank/DDBJ databases">
        <authorList>
            <person name="Chen Y."/>
            <person name="Shah S."/>
            <person name="Dougan E. K."/>
            <person name="Thang M."/>
            <person name="Chan C."/>
        </authorList>
    </citation>
    <scope>NUCLEOTIDE SEQUENCE [LARGE SCALE GENOMIC DNA]</scope>
</reference>
<dbReference type="AlphaFoldDB" id="A0A9P1BQD7"/>
<evidence type="ECO:0000313" key="3">
    <source>
        <dbReference type="EMBL" id="CAI3977280.1"/>
    </source>
</evidence>
<evidence type="ECO:0000256" key="1">
    <source>
        <dbReference type="SAM" id="MobiDB-lite"/>
    </source>
</evidence>
<dbReference type="OrthoDB" id="10265628at2759"/>
<accession>A0A9P1BQD7</accession>
<sequence>MEATELAGPGEQGQVLAAAPGDAVGFGKHGGMTYEEAWINEPQYCMWVMTTFKQQVKEGSEEESPWKEGERMMKRFAQWVTEKERVCLADGPAYEYNDEMELVEVLATRSLKDRVGQQEKKQKFYGVAKPQKRICTSWEECKQYVHGVKGVVYRSFATREEAEEFVNNPPLAVTKTRKQPPTEESNGEAKKNKKTKKNQQSREDSAGDEEPQQPAKKRRSTRTKSTAEVPENSDAKSEKESNEEDIAATAEVPKGKKKGLLALAKAKAKADAKAKAKVKAKAEAKGTGKTTSEEKPQSPAKGEAKASAKAKAKAKTPKAKVLQPVSSADASPESPAAAAAAAAPAAHGISEQVLMAADSCGLRTALRNLASRPEIEALKLDGHCLLHTLKECEGLVNKAKAQLLENGPSTPPKSQNADAQVETPEKLQVPKAPVPDRESNGLADDKQMEIDPAEARQIQAADVRPPVPQAVPDGNCCPNCDTPFAESGSFCRCCGMARRKKASSTAPQVAQAALLSSATKVSKELQEKIQANRERALARKRQAMTAGAGA</sequence>
<feature type="compositionally biased region" description="Basic and acidic residues" evidence="1">
    <location>
        <begin position="434"/>
        <end position="445"/>
    </location>
</feature>
<dbReference type="SUPFAM" id="SSF55658">
    <property type="entry name" value="L9 N-domain-like"/>
    <property type="match status" value="1"/>
</dbReference>
<evidence type="ECO:0000259" key="2">
    <source>
        <dbReference type="Pfam" id="PF01693"/>
    </source>
</evidence>
<evidence type="ECO:0000313" key="4">
    <source>
        <dbReference type="EMBL" id="CAL1130655.1"/>
    </source>
</evidence>
<organism evidence="3">
    <name type="scientific">Cladocopium goreaui</name>
    <dbReference type="NCBI Taxonomy" id="2562237"/>
    <lineage>
        <taxon>Eukaryota</taxon>
        <taxon>Sar</taxon>
        <taxon>Alveolata</taxon>
        <taxon>Dinophyceae</taxon>
        <taxon>Suessiales</taxon>
        <taxon>Symbiodiniaceae</taxon>
        <taxon>Cladocopium</taxon>
    </lineage>
</organism>
<name>A0A9P1BQD7_9DINO</name>
<feature type="compositionally biased region" description="Basic and acidic residues" evidence="1">
    <location>
        <begin position="268"/>
        <end position="306"/>
    </location>
</feature>
<reference evidence="3" key="1">
    <citation type="submission" date="2022-10" db="EMBL/GenBank/DDBJ databases">
        <authorList>
            <person name="Chen Y."/>
            <person name="Dougan E. K."/>
            <person name="Chan C."/>
            <person name="Rhodes N."/>
            <person name="Thang M."/>
        </authorList>
    </citation>
    <scope>NUCLEOTIDE SEQUENCE</scope>
</reference>
<comment type="caution">
    <text evidence="3">The sequence shown here is derived from an EMBL/GenBank/DDBJ whole genome shotgun (WGS) entry which is preliminary data.</text>
</comment>
<dbReference type="EMBL" id="CAMXCT010000333">
    <property type="protein sequence ID" value="CAI3977280.1"/>
    <property type="molecule type" value="Genomic_DNA"/>
</dbReference>
<dbReference type="Proteomes" id="UP001152797">
    <property type="component" value="Unassembled WGS sequence"/>
</dbReference>
<feature type="domain" description="Ribonuclease H1 N-terminal" evidence="2">
    <location>
        <begin position="123"/>
        <end position="165"/>
    </location>
</feature>
<dbReference type="Gene3D" id="3.40.970.10">
    <property type="entry name" value="Ribonuclease H1, N-terminal domain"/>
    <property type="match status" value="1"/>
</dbReference>
<feature type="region of interest" description="Disordered" evidence="1">
    <location>
        <begin position="404"/>
        <end position="445"/>
    </location>
</feature>
<evidence type="ECO:0000313" key="5">
    <source>
        <dbReference type="Proteomes" id="UP001152797"/>
    </source>
</evidence>
<gene>
    <name evidence="3" type="ORF">C1SCF055_LOCUS5433</name>
</gene>
<dbReference type="InterPro" id="IPR037056">
    <property type="entry name" value="RNase_H1_N_sf"/>
</dbReference>
<dbReference type="Pfam" id="PF01693">
    <property type="entry name" value="Cauli_VI"/>
    <property type="match status" value="1"/>
</dbReference>
<feature type="compositionally biased region" description="Low complexity" evidence="1">
    <location>
        <begin position="324"/>
        <end position="337"/>
    </location>
</feature>
<dbReference type="InterPro" id="IPR009027">
    <property type="entry name" value="Ribosomal_bL9/RNase_H1_N"/>
</dbReference>
<feature type="region of interest" description="Disordered" evidence="1">
    <location>
        <begin position="167"/>
        <end position="337"/>
    </location>
</feature>
<dbReference type="EMBL" id="CAMXCT030000333">
    <property type="protein sequence ID" value="CAL4764592.1"/>
    <property type="molecule type" value="Genomic_DNA"/>
</dbReference>
<dbReference type="EMBL" id="CAMXCT020000333">
    <property type="protein sequence ID" value="CAL1130655.1"/>
    <property type="molecule type" value="Genomic_DNA"/>
</dbReference>
<feature type="compositionally biased region" description="Basic residues" evidence="1">
    <location>
        <begin position="308"/>
        <end position="318"/>
    </location>
</feature>
<proteinExistence type="predicted"/>
<dbReference type="InterPro" id="IPR011320">
    <property type="entry name" value="RNase_H1_N"/>
</dbReference>
<protein>
    <recommendedName>
        <fullName evidence="2">Ribonuclease H1 N-terminal domain-containing protein</fullName>
    </recommendedName>
</protein>
<keyword evidence="5" id="KW-1185">Reference proteome</keyword>